<evidence type="ECO:0000313" key="2">
    <source>
        <dbReference type="Proteomes" id="UP000239469"/>
    </source>
</evidence>
<dbReference type="AlphaFoldDB" id="A0A2S9X041"/>
<accession>A0A2S9X041</accession>
<proteinExistence type="predicted"/>
<dbReference type="EMBL" id="MTBD01000035">
    <property type="protein sequence ID" value="PRP69078.1"/>
    <property type="molecule type" value="Genomic_DNA"/>
</dbReference>
<protein>
    <submittedName>
        <fullName evidence="1">Uncharacterized protein</fullName>
    </submittedName>
</protein>
<gene>
    <name evidence="1" type="ORF">BUE93_18665</name>
</gene>
<reference evidence="1 2" key="1">
    <citation type="submission" date="2017-01" db="EMBL/GenBank/DDBJ databases">
        <title>New insights into the genetic diversity of Chromobacterium isolated from tropical freshwater lake.</title>
        <authorList>
            <person name="Santos A.B."/>
            <person name="Nascimento A.M."/>
            <person name="Da Silva P.C."/>
        </authorList>
    </citation>
    <scope>NUCLEOTIDE SEQUENCE [LARGE SCALE GENOMIC DNA]</scope>
    <source>
        <strain evidence="1 2">56AF</strain>
    </source>
</reference>
<organism evidence="1 2">
    <name type="scientific">Chromobacterium amazonense</name>
    <dbReference type="NCBI Taxonomy" id="1382803"/>
    <lineage>
        <taxon>Bacteria</taxon>
        <taxon>Pseudomonadati</taxon>
        <taxon>Pseudomonadota</taxon>
        <taxon>Betaproteobacteria</taxon>
        <taxon>Neisseriales</taxon>
        <taxon>Chromobacteriaceae</taxon>
        <taxon>Chromobacterium</taxon>
    </lineage>
</organism>
<sequence>MWMQELAAEVKYRNLFSLERLINMELLKRRILDEDKILSKELHKLRLKVKEYCEKHNADVTYIDIDDYVDNVLDYLQFGFDHGITFILDFSEQDELDSYVNTIEKIYNDFHINNETYLQWILSQPSLPKRQRLAEISYQNDLKAGYKWWLGAQGKIEEDFSKREINFDDEFWAQWNAIRSGATLLEMPLRIPRIRLDSGYDYKIIKADDSDKTQTEQRITLTLSIGEDVDGDRMLLELLSTLRKEWFMREMESIRNGRFFINTAKRGTLAFHSDEFIKKLEKKVLNKTIKEDQIEPFFLGILCWDENKKLGNLSRAIESVIEIINEFGHPNNKDNLHDRINKCYSRIRKKINNAILD</sequence>
<name>A0A2S9X041_9NEIS</name>
<comment type="caution">
    <text evidence="1">The sequence shown here is derived from an EMBL/GenBank/DDBJ whole genome shotgun (WGS) entry which is preliminary data.</text>
</comment>
<evidence type="ECO:0000313" key="1">
    <source>
        <dbReference type="EMBL" id="PRP69078.1"/>
    </source>
</evidence>
<dbReference type="Proteomes" id="UP000239469">
    <property type="component" value="Unassembled WGS sequence"/>
</dbReference>